<proteinExistence type="predicted"/>
<comment type="caution">
    <text evidence="2">The sequence shown here is derived from an EMBL/GenBank/DDBJ whole genome shotgun (WGS) entry which is preliminary data.</text>
</comment>
<dbReference type="OrthoDB" id="206335at2759"/>
<evidence type="ECO:0000256" key="1">
    <source>
        <dbReference type="SAM" id="MobiDB-lite"/>
    </source>
</evidence>
<dbReference type="Proteomes" id="UP000772434">
    <property type="component" value="Unassembled WGS sequence"/>
</dbReference>
<keyword evidence="3" id="KW-1185">Reference proteome</keyword>
<reference evidence="2" key="1">
    <citation type="submission" date="2020-11" db="EMBL/GenBank/DDBJ databases">
        <authorList>
            <consortium name="DOE Joint Genome Institute"/>
            <person name="Ahrendt S."/>
            <person name="Riley R."/>
            <person name="Andreopoulos W."/>
            <person name="Labutti K."/>
            <person name="Pangilinan J."/>
            <person name="Ruiz-Duenas F.J."/>
            <person name="Barrasa J.M."/>
            <person name="Sanchez-Garcia M."/>
            <person name="Camarero S."/>
            <person name="Miyauchi S."/>
            <person name="Serrano A."/>
            <person name="Linde D."/>
            <person name="Babiker R."/>
            <person name="Drula E."/>
            <person name="Ayuso-Fernandez I."/>
            <person name="Pacheco R."/>
            <person name="Padilla G."/>
            <person name="Ferreira P."/>
            <person name="Barriuso J."/>
            <person name="Kellner H."/>
            <person name="Castanera R."/>
            <person name="Alfaro M."/>
            <person name="Ramirez L."/>
            <person name="Pisabarro A.G."/>
            <person name="Kuo A."/>
            <person name="Tritt A."/>
            <person name="Lipzen A."/>
            <person name="He G."/>
            <person name="Yan M."/>
            <person name="Ng V."/>
            <person name="Cullen D."/>
            <person name="Martin F."/>
            <person name="Rosso M.-N."/>
            <person name="Henrissat B."/>
            <person name="Hibbett D."/>
            <person name="Martinez A.T."/>
            <person name="Grigoriev I.V."/>
        </authorList>
    </citation>
    <scope>NUCLEOTIDE SEQUENCE</scope>
    <source>
        <strain evidence="2">AH 40177</strain>
    </source>
</reference>
<evidence type="ECO:0000313" key="3">
    <source>
        <dbReference type="Proteomes" id="UP000772434"/>
    </source>
</evidence>
<dbReference type="AlphaFoldDB" id="A0A9P5PAT9"/>
<feature type="compositionally biased region" description="Polar residues" evidence="1">
    <location>
        <begin position="106"/>
        <end position="116"/>
    </location>
</feature>
<protein>
    <submittedName>
        <fullName evidence="2">Uncharacterized protein</fullName>
    </submittedName>
</protein>
<sequence length="170" mass="18384">MELVRKKVENGREFGEFKADMEGLFERIGRAVKRSSWAAGTGGEKIRTAVIDHGNPGMMHGSKASTCLGCKDDEEVVKNFVDVVESDDFVFVRLMGLAGARGWVTARTNPSDSVPGSATAPPPPTEPTSELLSSTLLETSARLQTIHSSLPPVLRYSYLLDTLTLIGCRS</sequence>
<feature type="region of interest" description="Disordered" evidence="1">
    <location>
        <begin position="106"/>
        <end position="130"/>
    </location>
</feature>
<evidence type="ECO:0000313" key="2">
    <source>
        <dbReference type="EMBL" id="KAF9058735.1"/>
    </source>
</evidence>
<name>A0A9P5PAT9_9AGAR</name>
<accession>A0A9P5PAT9</accession>
<dbReference type="EMBL" id="JADNRY010000354">
    <property type="protein sequence ID" value="KAF9058735.1"/>
    <property type="molecule type" value="Genomic_DNA"/>
</dbReference>
<organism evidence="2 3">
    <name type="scientific">Rhodocollybia butyracea</name>
    <dbReference type="NCBI Taxonomy" id="206335"/>
    <lineage>
        <taxon>Eukaryota</taxon>
        <taxon>Fungi</taxon>
        <taxon>Dikarya</taxon>
        <taxon>Basidiomycota</taxon>
        <taxon>Agaricomycotina</taxon>
        <taxon>Agaricomycetes</taxon>
        <taxon>Agaricomycetidae</taxon>
        <taxon>Agaricales</taxon>
        <taxon>Marasmiineae</taxon>
        <taxon>Omphalotaceae</taxon>
        <taxon>Rhodocollybia</taxon>
    </lineage>
</organism>
<gene>
    <name evidence="2" type="ORF">BDP27DRAFT_556735</name>
</gene>